<organism evidence="1">
    <name type="scientific">marine sediment metagenome</name>
    <dbReference type="NCBI Taxonomy" id="412755"/>
    <lineage>
        <taxon>unclassified sequences</taxon>
        <taxon>metagenomes</taxon>
        <taxon>ecological metagenomes</taxon>
    </lineage>
</organism>
<comment type="caution">
    <text evidence="1">The sequence shown here is derived from an EMBL/GenBank/DDBJ whole genome shotgun (WGS) entry which is preliminary data.</text>
</comment>
<evidence type="ECO:0008006" key="2">
    <source>
        <dbReference type="Google" id="ProtNLM"/>
    </source>
</evidence>
<feature type="non-terminal residue" evidence="1">
    <location>
        <position position="111"/>
    </location>
</feature>
<name>X1CJE5_9ZZZZ</name>
<dbReference type="EMBL" id="BART01029582">
    <property type="protein sequence ID" value="GAH08456.1"/>
    <property type="molecule type" value="Genomic_DNA"/>
</dbReference>
<evidence type="ECO:0000313" key="1">
    <source>
        <dbReference type="EMBL" id="GAH08456.1"/>
    </source>
</evidence>
<accession>X1CJE5</accession>
<reference evidence="1" key="1">
    <citation type="journal article" date="2014" name="Front. Microbiol.">
        <title>High frequency of phylogenetically diverse reductive dehalogenase-homologous genes in deep subseafloor sedimentary metagenomes.</title>
        <authorList>
            <person name="Kawai M."/>
            <person name="Futagami T."/>
            <person name="Toyoda A."/>
            <person name="Takaki Y."/>
            <person name="Nishi S."/>
            <person name="Hori S."/>
            <person name="Arai W."/>
            <person name="Tsubouchi T."/>
            <person name="Morono Y."/>
            <person name="Uchiyama I."/>
            <person name="Ito T."/>
            <person name="Fujiyama A."/>
            <person name="Inagaki F."/>
            <person name="Takami H."/>
        </authorList>
    </citation>
    <scope>NUCLEOTIDE SEQUENCE</scope>
    <source>
        <strain evidence="1">Expedition CK06-06</strain>
    </source>
</reference>
<gene>
    <name evidence="1" type="ORF">S01H4_51866</name>
</gene>
<proteinExistence type="predicted"/>
<dbReference type="AlphaFoldDB" id="X1CJE5"/>
<sequence length="111" mass="11976">MDDFVVKENEKIELTKVDGDLEVKDGAVINIPAEVEYLVVNGDLNCDGDIVIKGSISANNVFHRDGDLEITGNVKTKELTVESRAFRNGPLLIIGGSLECEEASIDGSLEV</sequence>
<protein>
    <recommendedName>
        <fullName evidence="2">Cell shape determination protein CcmA</fullName>
    </recommendedName>
</protein>